<dbReference type="GO" id="GO:0008757">
    <property type="term" value="F:S-adenosylmethionine-dependent methyltransferase activity"/>
    <property type="evidence" value="ECO:0007669"/>
    <property type="project" value="InterPro"/>
</dbReference>
<evidence type="ECO:0000313" key="3">
    <source>
        <dbReference type="Proteomes" id="UP000177169"/>
    </source>
</evidence>
<comment type="caution">
    <text evidence="2">The sequence shown here is derived from an EMBL/GenBank/DDBJ whole genome shotgun (WGS) entry which is preliminary data.</text>
</comment>
<evidence type="ECO:0000259" key="1">
    <source>
        <dbReference type="Pfam" id="PF08241"/>
    </source>
</evidence>
<evidence type="ECO:0000313" key="2">
    <source>
        <dbReference type="EMBL" id="OGM32895.1"/>
    </source>
</evidence>
<accession>A0A1F7Z2C9</accession>
<dbReference type="Gene3D" id="3.40.50.150">
    <property type="entry name" value="Vaccinia Virus protein VP39"/>
    <property type="match status" value="1"/>
</dbReference>
<sequence>MEKTSIVSLNLVLTGLEREIEKIGNVKDRKLSLYSYSNDFFNFRDRYLSDLGIITSNLKKGSILEIGASPYHLSYCLKKLGYKLTAVDVNPNILKGFQKKHNIKTVKCDIERNKLPFKKNQFDMTLLNEVFEHLRINPLFAMREILRVLKPRGIFMLTTPNLYALHKIIRYLSGNGFNDPFEEFSKIDTYGYIGHIREYSNREIKNILSKLGFKVTSIYYRRYNNFADHPYLSTKPKKIIGSVFDITTSIIPQLRPFQIVISTKS</sequence>
<dbReference type="InterPro" id="IPR013216">
    <property type="entry name" value="Methyltransf_11"/>
</dbReference>
<organism evidence="2 3">
    <name type="scientific">Candidatus Woesebacteria bacterium RIFCSPHIGHO2_02_FULL_39_13</name>
    <dbReference type="NCBI Taxonomy" id="1802505"/>
    <lineage>
        <taxon>Bacteria</taxon>
        <taxon>Candidatus Woeseibacteriota</taxon>
    </lineage>
</organism>
<dbReference type="CDD" id="cd02440">
    <property type="entry name" value="AdoMet_MTases"/>
    <property type="match status" value="1"/>
</dbReference>
<dbReference type="PANTHER" id="PTHR43861">
    <property type="entry name" value="TRANS-ACONITATE 2-METHYLTRANSFERASE-RELATED"/>
    <property type="match status" value="1"/>
</dbReference>
<protein>
    <recommendedName>
        <fullName evidence="1">Methyltransferase type 11 domain-containing protein</fullName>
    </recommendedName>
</protein>
<feature type="domain" description="Methyltransferase type 11" evidence="1">
    <location>
        <begin position="64"/>
        <end position="156"/>
    </location>
</feature>
<dbReference type="AlphaFoldDB" id="A0A1F7Z2C9"/>
<dbReference type="Pfam" id="PF08241">
    <property type="entry name" value="Methyltransf_11"/>
    <property type="match status" value="1"/>
</dbReference>
<name>A0A1F7Z2C9_9BACT</name>
<proteinExistence type="predicted"/>
<dbReference type="STRING" id="1802505.A3D01_04950"/>
<dbReference type="SUPFAM" id="SSF53335">
    <property type="entry name" value="S-adenosyl-L-methionine-dependent methyltransferases"/>
    <property type="match status" value="1"/>
</dbReference>
<dbReference type="Proteomes" id="UP000177169">
    <property type="component" value="Unassembled WGS sequence"/>
</dbReference>
<dbReference type="InterPro" id="IPR029063">
    <property type="entry name" value="SAM-dependent_MTases_sf"/>
</dbReference>
<gene>
    <name evidence="2" type="ORF">A3D01_04950</name>
</gene>
<dbReference type="EMBL" id="MGGR01000027">
    <property type="protein sequence ID" value="OGM32895.1"/>
    <property type="molecule type" value="Genomic_DNA"/>
</dbReference>
<reference evidence="2 3" key="1">
    <citation type="journal article" date="2016" name="Nat. Commun.">
        <title>Thousands of microbial genomes shed light on interconnected biogeochemical processes in an aquifer system.</title>
        <authorList>
            <person name="Anantharaman K."/>
            <person name="Brown C.T."/>
            <person name="Hug L.A."/>
            <person name="Sharon I."/>
            <person name="Castelle C.J."/>
            <person name="Probst A.J."/>
            <person name="Thomas B.C."/>
            <person name="Singh A."/>
            <person name="Wilkins M.J."/>
            <person name="Karaoz U."/>
            <person name="Brodie E.L."/>
            <person name="Williams K.H."/>
            <person name="Hubbard S.S."/>
            <person name="Banfield J.F."/>
        </authorList>
    </citation>
    <scope>NUCLEOTIDE SEQUENCE [LARGE SCALE GENOMIC DNA]</scope>
</reference>